<keyword evidence="3" id="KW-1185">Reference proteome</keyword>
<gene>
    <name evidence="2" type="ORF">B0H17DRAFT_1132966</name>
</gene>
<feature type="compositionally biased region" description="Basic and acidic residues" evidence="1">
    <location>
        <begin position="41"/>
        <end position="53"/>
    </location>
</feature>
<sequence length="184" mass="20876">MRGLGLRSMRLDAGGWKLEGRPGWREWKMRGRKKEPNPSPGKEKSGHGTERGTQRARYAVSAPGRTDGGDAEGVRSSSLRLHSRAQRRRSPRGRWRPGPSPPRRWAEDRAAPCTPPARTNARLRHQRRRDTLVWFGRVSRLSSRTQYLRGRSKNENENENEEHIVAVSSSFPGTMGVVFSVLDD</sequence>
<organism evidence="2 3">
    <name type="scientific">Mycena rosella</name>
    <name type="common">Pink bonnet</name>
    <name type="synonym">Agaricus rosellus</name>
    <dbReference type="NCBI Taxonomy" id="1033263"/>
    <lineage>
        <taxon>Eukaryota</taxon>
        <taxon>Fungi</taxon>
        <taxon>Dikarya</taxon>
        <taxon>Basidiomycota</taxon>
        <taxon>Agaricomycotina</taxon>
        <taxon>Agaricomycetes</taxon>
        <taxon>Agaricomycetidae</taxon>
        <taxon>Agaricales</taxon>
        <taxon>Marasmiineae</taxon>
        <taxon>Mycenaceae</taxon>
        <taxon>Mycena</taxon>
    </lineage>
</organism>
<dbReference type="Proteomes" id="UP001221757">
    <property type="component" value="Unassembled WGS sequence"/>
</dbReference>
<proteinExistence type="predicted"/>
<comment type="caution">
    <text evidence="2">The sequence shown here is derived from an EMBL/GenBank/DDBJ whole genome shotgun (WGS) entry which is preliminary data.</text>
</comment>
<evidence type="ECO:0000313" key="2">
    <source>
        <dbReference type="EMBL" id="KAJ7692732.1"/>
    </source>
</evidence>
<evidence type="ECO:0000313" key="3">
    <source>
        <dbReference type="Proteomes" id="UP001221757"/>
    </source>
</evidence>
<evidence type="ECO:0000256" key="1">
    <source>
        <dbReference type="SAM" id="MobiDB-lite"/>
    </source>
</evidence>
<feature type="compositionally biased region" description="Basic residues" evidence="1">
    <location>
        <begin position="81"/>
        <end position="95"/>
    </location>
</feature>
<reference evidence="2" key="1">
    <citation type="submission" date="2023-03" db="EMBL/GenBank/DDBJ databases">
        <title>Massive genome expansion in bonnet fungi (Mycena s.s.) driven by repeated elements and novel gene families across ecological guilds.</title>
        <authorList>
            <consortium name="Lawrence Berkeley National Laboratory"/>
            <person name="Harder C.B."/>
            <person name="Miyauchi S."/>
            <person name="Viragh M."/>
            <person name="Kuo A."/>
            <person name="Thoen E."/>
            <person name="Andreopoulos B."/>
            <person name="Lu D."/>
            <person name="Skrede I."/>
            <person name="Drula E."/>
            <person name="Henrissat B."/>
            <person name="Morin E."/>
            <person name="Kohler A."/>
            <person name="Barry K."/>
            <person name="LaButti K."/>
            <person name="Morin E."/>
            <person name="Salamov A."/>
            <person name="Lipzen A."/>
            <person name="Mereny Z."/>
            <person name="Hegedus B."/>
            <person name="Baldrian P."/>
            <person name="Stursova M."/>
            <person name="Weitz H."/>
            <person name="Taylor A."/>
            <person name="Grigoriev I.V."/>
            <person name="Nagy L.G."/>
            <person name="Martin F."/>
            <person name="Kauserud H."/>
        </authorList>
    </citation>
    <scope>NUCLEOTIDE SEQUENCE</scope>
    <source>
        <strain evidence="2">CBHHK067</strain>
    </source>
</reference>
<protein>
    <submittedName>
        <fullName evidence="2">Uncharacterized protein</fullName>
    </submittedName>
</protein>
<dbReference type="AlphaFoldDB" id="A0AAD7DM20"/>
<dbReference type="EMBL" id="JARKIE010000050">
    <property type="protein sequence ID" value="KAJ7692732.1"/>
    <property type="molecule type" value="Genomic_DNA"/>
</dbReference>
<feature type="compositionally biased region" description="Basic and acidic residues" evidence="1">
    <location>
        <begin position="18"/>
        <end position="29"/>
    </location>
</feature>
<accession>A0AAD7DM20</accession>
<feature type="region of interest" description="Disordered" evidence="1">
    <location>
        <begin position="1"/>
        <end position="117"/>
    </location>
</feature>
<name>A0AAD7DM20_MYCRO</name>